<feature type="compositionally biased region" description="Polar residues" evidence="1">
    <location>
        <begin position="189"/>
        <end position="201"/>
    </location>
</feature>
<accession>A0ABQ7ZFN2</accession>
<dbReference type="Proteomes" id="UP000824890">
    <property type="component" value="Unassembled WGS sequence"/>
</dbReference>
<keyword evidence="3" id="KW-1185">Reference proteome</keyword>
<gene>
    <name evidence="2" type="ORF">HID58_066343</name>
</gene>
<feature type="compositionally biased region" description="Polar residues" evidence="1">
    <location>
        <begin position="209"/>
        <end position="222"/>
    </location>
</feature>
<feature type="region of interest" description="Disordered" evidence="1">
    <location>
        <begin position="54"/>
        <end position="111"/>
    </location>
</feature>
<feature type="compositionally biased region" description="Basic and acidic residues" evidence="1">
    <location>
        <begin position="141"/>
        <end position="160"/>
    </location>
</feature>
<reference evidence="2 3" key="1">
    <citation type="submission" date="2021-05" db="EMBL/GenBank/DDBJ databases">
        <title>Genome Assembly of Synthetic Allotetraploid Brassica napus Reveals Homoeologous Exchanges between Subgenomes.</title>
        <authorList>
            <person name="Davis J.T."/>
        </authorList>
    </citation>
    <scope>NUCLEOTIDE SEQUENCE [LARGE SCALE GENOMIC DNA]</scope>
    <source>
        <strain evidence="3">cv. Da-Ae</strain>
        <tissue evidence="2">Seedling</tissue>
    </source>
</reference>
<organism evidence="2 3">
    <name type="scientific">Brassica napus</name>
    <name type="common">Rape</name>
    <dbReference type="NCBI Taxonomy" id="3708"/>
    <lineage>
        <taxon>Eukaryota</taxon>
        <taxon>Viridiplantae</taxon>
        <taxon>Streptophyta</taxon>
        <taxon>Embryophyta</taxon>
        <taxon>Tracheophyta</taxon>
        <taxon>Spermatophyta</taxon>
        <taxon>Magnoliopsida</taxon>
        <taxon>eudicotyledons</taxon>
        <taxon>Gunneridae</taxon>
        <taxon>Pentapetalae</taxon>
        <taxon>rosids</taxon>
        <taxon>malvids</taxon>
        <taxon>Brassicales</taxon>
        <taxon>Brassicaceae</taxon>
        <taxon>Brassiceae</taxon>
        <taxon>Brassica</taxon>
    </lineage>
</organism>
<proteinExistence type="predicted"/>
<feature type="compositionally biased region" description="Basic and acidic residues" evidence="1">
    <location>
        <begin position="223"/>
        <end position="235"/>
    </location>
</feature>
<comment type="caution">
    <text evidence="2">The sequence shown here is derived from an EMBL/GenBank/DDBJ whole genome shotgun (WGS) entry which is preliminary data.</text>
</comment>
<evidence type="ECO:0000313" key="2">
    <source>
        <dbReference type="EMBL" id="KAH0878949.1"/>
    </source>
</evidence>
<dbReference type="EMBL" id="JAGKQM010000015">
    <property type="protein sequence ID" value="KAH0878949.1"/>
    <property type="molecule type" value="Genomic_DNA"/>
</dbReference>
<name>A0ABQ7ZFN2_BRANA</name>
<feature type="region of interest" description="Disordered" evidence="1">
    <location>
        <begin position="141"/>
        <end position="305"/>
    </location>
</feature>
<sequence length="481" mass="56315">MLQTSPRLEAILTVTVHFAAISEQREANRIARLESKEKEELAAREAFSAPVRGRELHRGFESHARTIDTHPRLPRDVDTDRRRQEQPQRREERTRYGQAQRKEHGDLRSKILSKREDLTKNVWNRIDHSFEERNPLDRERYHPYRRDRHEESKYSSRDFENQSMRGRHGDLASSSSWRVKGFSLESRGRNQVQTNKDQQYMRSKVDLPSKSTRNSPDSQRTISETHRYNRGDGAGRRQHSPRLQPRMEWRPTREPEKRGDEQRAPSPNRRNEREAVRDTEHESRRKLKGKVTAENTSEKETNLTPIREASGILKIFDPVQTKLPVNQAIMEKEKEMVTSPERVISLRSSFETGAPSLNRPSLEELYKPADDEQDMTEELKEFDEHYASVQLEMDEDMMDNDDLLDETMVEETMVPESQTAVLQLCCMFQPVLLLIRIFQYVVMIISNTHLSCRLAYPFLVVKAKGDPFPVRISHDLCVDQG</sequence>
<evidence type="ECO:0000256" key="1">
    <source>
        <dbReference type="SAM" id="MobiDB-lite"/>
    </source>
</evidence>
<protein>
    <submittedName>
        <fullName evidence="2">Uncharacterized protein</fullName>
    </submittedName>
</protein>
<evidence type="ECO:0000313" key="3">
    <source>
        <dbReference type="Proteomes" id="UP000824890"/>
    </source>
</evidence>
<feature type="compositionally biased region" description="Basic and acidic residues" evidence="1">
    <location>
        <begin position="245"/>
        <end position="283"/>
    </location>
</feature>